<dbReference type="Proteomes" id="UP001497453">
    <property type="component" value="Chromosome 11"/>
</dbReference>
<evidence type="ECO:0000256" key="2">
    <source>
        <dbReference type="ARBA" id="ARBA00007324"/>
    </source>
</evidence>
<dbReference type="PANTHER" id="PTHR13085">
    <property type="entry name" value="MICROSOMAL SIGNAL PEPTIDASE 25 KDA SUBUNIT"/>
    <property type="match status" value="1"/>
</dbReference>
<evidence type="ECO:0000256" key="4">
    <source>
        <dbReference type="ARBA" id="ARBA00022692"/>
    </source>
</evidence>
<comment type="function">
    <text evidence="8">Component of the signal peptidase complex (SPC) which catalyzes the cleavage of N-terminal signal sequences from nascent proteins as they are translocated into the lumen of the endoplasmic reticulum. Enhances the enzymatic activity of SPC and facilitates the interactions between different components of the translocation site.</text>
</comment>
<evidence type="ECO:0000256" key="1">
    <source>
        <dbReference type="ARBA" id="ARBA00004477"/>
    </source>
</evidence>
<dbReference type="EMBL" id="OZ037954">
    <property type="protein sequence ID" value="CAL1699186.1"/>
    <property type="molecule type" value="Genomic_DNA"/>
</dbReference>
<accession>A0ABP1CU17</accession>
<keyword evidence="7 10" id="KW-0472">Membrane</keyword>
<feature type="transmembrane region" description="Helical" evidence="10">
    <location>
        <begin position="118"/>
        <end position="138"/>
    </location>
</feature>
<keyword evidence="6 10" id="KW-1133">Transmembrane helix</keyword>
<evidence type="ECO:0000313" key="12">
    <source>
        <dbReference type="Proteomes" id="UP001497453"/>
    </source>
</evidence>
<dbReference type="Pfam" id="PF06703">
    <property type="entry name" value="SPC25"/>
    <property type="match status" value="1"/>
</dbReference>
<feature type="compositionally biased region" description="Basic residues" evidence="9">
    <location>
        <begin position="1"/>
        <end position="10"/>
    </location>
</feature>
<keyword evidence="4 10" id="KW-0812">Transmembrane</keyword>
<gene>
    <name evidence="11" type="ORF">GFSPODELE1_LOCUS2545</name>
</gene>
<evidence type="ECO:0000256" key="8">
    <source>
        <dbReference type="ARBA" id="ARBA00045608"/>
    </source>
</evidence>
<evidence type="ECO:0000256" key="3">
    <source>
        <dbReference type="ARBA" id="ARBA00017057"/>
    </source>
</evidence>
<proteinExistence type="inferred from homology"/>
<protein>
    <recommendedName>
        <fullName evidence="3">Signal peptidase complex subunit 2</fullName>
    </recommendedName>
</protein>
<feature type="compositionally biased region" description="Pro residues" evidence="9">
    <location>
        <begin position="167"/>
        <end position="195"/>
    </location>
</feature>
<evidence type="ECO:0000256" key="5">
    <source>
        <dbReference type="ARBA" id="ARBA00022824"/>
    </source>
</evidence>
<sequence length="261" mass="28261">MSSRQKKSKHASNGVRPAIDGVDSTPTSSISGLLLAAADSVIDRDSNGVKVNNANVTELKNACDDALKRFLSRPELFNQIYTHTDVRLALGWLSVFVAGATGLYGWKVEFEKSKPVVWAGVILYVVLTTVQTLYAYFIERDTVYVGKRKTFDKRIVTERITIASSTAPPPSLSSSPSPAPPSAIPSPSTTYPPPPTNCPQYTLTISFLRSTSGGKSLLGKGKAKVQAGYNAFFDEKGAMDVQRFERWVGECVGSVMDGKTE</sequence>
<evidence type="ECO:0000256" key="7">
    <source>
        <dbReference type="ARBA" id="ARBA00023136"/>
    </source>
</evidence>
<evidence type="ECO:0000256" key="6">
    <source>
        <dbReference type="ARBA" id="ARBA00022989"/>
    </source>
</evidence>
<feature type="transmembrane region" description="Helical" evidence="10">
    <location>
        <begin position="88"/>
        <end position="106"/>
    </location>
</feature>
<feature type="region of interest" description="Disordered" evidence="9">
    <location>
        <begin position="165"/>
        <end position="195"/>
    </location>
</feature>
<keyword evidence="5" id="KW-0256">Endoplasmic reticulum</keyword>
<comment type="similarity">
    <text evidence="2">Belongs to the SPCS2 family.</text>
</comment>
<keyword evidence="12" id="KW-1185">Reference proteome</keyword>
<name>A0ABP1CU17_9APHY</name>
<evidence type="ECO:0000256" key="9">
    <source>
        <dbReference type="SAM" id="MobiDB-lite"/>
    </source>
</evidence>
<comment type="subcellular location">
    <subcellularLocation>
        <location evidence="1">Endoplasmic reticulum membrane</location>
        <topology evidence="1">Multi-pass membrane protein</topology>
    </subcellularLocation>
</comment>
<evidence type="ECO:0000256" key="10">
    <source>
        <dbReference type="SAM" id="Phobius"/>
    </source>
</evidence>
<evidence type="ECO:0000313" key="11">
    <source>
        <dbReference type="EMBL" id="CAL1699186.1"/>
    </source>
</evidence>
<organism evidence="11 12">
    <name type="scientific">Somion occarium</name>
    <dbReference type="NCBI Taxonomy" id="3059160"/>
    <lineage>
        <taxon>Eukaryota</taxon>
        <taxon>Fungi</taxon>
        <taxon>Dikarya</taxon>
        <taxon>Basidiomycota</taxon>
        <taxon>Agaricomycotina</taxon>
        <taxon>Agaricomycetes</taxon>
        <taxon>Polyporales</taxon>
        <taxon>Cerrenaceae</taxon>
        <taxon>Somion</taxon>
    </lineage>
</organism>
<dbReference type="PANTHER" id="PTHR13085:SF0">
    <property type="entry name" value="SIGNAL PEPTIDASE COMPLEX SUBUNIT 2"/>
    <property type="match status" value="1"/>
</dbReference>
<feature type="region of interest" description="Disordered" evidence="9">
    <location>
        <begin position="1"/>
        <end position="26"/>
    </location>
</feature>
<reference evidence="12" key="1">
    <citation type="submission" date="2024-04" db="EMBL/GenBank/DDBJ databases">
        <authorList>
            <person name="Shaw F."/>
            <person name="Minotto A."/>
        </authorList>
    </citation>
    <scope>NUCLEOTIDE SEQUENCE [LARGE SCALE GENOMIC DNA]</scope>
</reference>
<dbReference type="InterPro" id="IPR009582">
    <property type="entry name" value="Spc2/SPCS2"/>
</dbReference>